<proteinExistence type="predicted"/>
<dbReference type="EMBL" id="JACXWA010000060">
    <property type="protein sequence ID" value="MBD3870400.1"/>
    <property type="molecule type" value="Genomic_DNA"/>
</dbReference>
<accession>A0A8J6YAZ5</accession>
<protein>
    <recommendedName>
        <fullName evidence="3">VWFA domain-containing protein</fullName>
    </recommendedName>
</protein>
<dbReference type="SUPFAM" id="SSF53300">
    <property type="entry name" value="vWA-like"/>
    <property type="match status" value="1"/>
</dbReference>
<dbReference type="GO" id="GO:0046872">
    <property type="term" value="F:metal ion binding"/>
    <property type="evidence" value="ECO:0007669"/>
    <property type="project" value="UniProtKB-KW"/>
</dbReference>
<dbReference type="InterPro" id="IPR002035">
    <property type="entry name" value="VWF_A"/>
</dbReference>
<dbReference type="InterPro" id="IPR008707">
    <property type="entry name" value="B-propeller_PilY1"/>
</dbReference>
<dbReference type="Gene3D" id="3.40.50.410">
    <property type="entry name" value="von Willebrand factor, type A domain"/>
    <property type="match status" value="1"/>
</dbReference>
<dbReference type="Proteomes" id="UP000598633">
    <property type="component" value="Unassembled WGS sequence"/>
</dbReference>
<name>A0A8J6YAZ5_9BACT</name>
<feature type="domain" description="VWFA" evidence="3">
    <location>
        <begin position="1"/>
        <end position="136"/>
    </location>
</feature>
<dbReference type="Pfam" id="PF05567">
    <property type="entry name" value="T4P_PilY1"/>
    <property type="match status" value="1"/>
</dbReference>
<keyword evidence="1" id="KW-0479">Metal-binding</keyword>
<feature type="non-terminal residue" evidence="4">
    <location>
        <position position="1"/>
    </location>
</feature>
<evidence type="ECO:0000256" key="2">
    <source>
        <dbReference type="ARBA" id="ARBA00022837"/>
    </source>
</evidence>
<dbReference type="InterPro" id="IPR036465">
    <property type="entry name" value="vWFA_dom_sf"/>
</dbReference>
<organism evidence="4 5">
    <name type="scientific">Candidatus Sulfomarinibacter kjeldsenii</name>
    <dbReference type="NCBI Taxonomy" id="2885994"/>
    <lineage>
        <taxon>Bacteria</taxon>
        <taxon>Pseudomonadati</taxon>
        <taxon>Acidobacteriota</taxon>
        <taxon>Thermoanaerobaculia</taxon>
        <taxon>Thermoanaerobaculales</taxon>
        <taxon>Candidatus Sulfomarinibacteraceae</taxon>
        <taxon>Candidatus Sulfomarinibacter</taxon>
    </lineage>
</organism>
<comment type="caution">
    <text evidence="4">The sequence shown here is derived from an EMBL/GenBank/DDBJ whole genome shotgun (WGS) entry which is preliminary data.</text>
</comment>
<gene>
    <name evidence="4" type="ORF">IFJ97_03445</name>
</gene>
<evidence type="ECO:0000313" key="5">
    <source>
        <dbReference type="Proteomes" id="UP000598633"/>
    </source>
</evidence>
<dbReference type="AlphaFoldDB" id="A0A8J6YAZ5"/>
<evidence type="ECO:0000313" key="4">
    <source>
        <dbReference type="EMBL" id="MBD3870400.1"/>
    </source>
</evidence>
<evidence type="ECO:0000256" key="1">
    <source>
        <dbReference type="ARBA" id="ARBA00022723"/>
    </source>
</evidence>
<evidence type="ECO:0000259" key="3">
    <source>
        <dbReference type="PROSITE" id="PS50234"/>
    </source>
</evidence>
<keyword evidence="2" id="KW-0106">Calcium</keyword>
<dbReference type="PROSITE" id="PS50234">
    <property type="entry name" value="VWFA"/>
    <property type="match status" value="1"/>
</dbReference>
<sequence>ASATYNPVPMVADGSTPIAASLMDAYDWFIDMRESGGRWENDSAEECRKWYVVLITDGADTCATPGTFACDPGQAAESFASPSLSGIDSVPIFTIGFSESLASAPAQLSCISDITGGQYFGARNASELKDALYNVITQLNTDDERSFVPFKVSPPPSSAGGTASAQDFLLVYPYFIPMGDSTVWQGNLYGFKLDETQPTIPANADCEVDATALVVEAVSGEVWDAAARLADQLAVGSPTRHVFMASDGSGSWARHDLTETRTDATLRLYLQNVMSVPGGVTDLETQEVVNFVRNIWVDNDTAVTPDPRPEARPAGSPVLGDSYHSQPLIVNPPNRSMFFFDYGYGNANDYPGFMEKQAKRRRVVLAGANDGLLHAFDGGIWDRNRAGAGEVYNEQHDLGNGQELFTYLPQAVMPRLYNLTYGKSQDYLVDGQTVVSDAFIDYDGDSDREWRTVAISTMRRGGRGMVALDITQPDPLNASDVPAVSRFPGCIDGTTSGCDGDYPKVLWEFSDTLDADLNSQWDLGWTWSKPAIARIAINDDPNPPDDVFVAFFGGGWDRSQTDQTGNFIYGVNVETGAIVYKHNLGVAVPGSPTAHDSDIDGFHDRIYFADSDGGVHRLQFPSPGDSAATGADAGTLTRIFDFRSTSADGGFPDRQQFFTRPVMVPALFGGSGYVWALALGTGDRANIDRYDNITNPVDHFFFMLDNGDTTTRGKDSLVAIDIDDLAGDFECTAEDSPLDPSVGNFGWYLNLRANEKVMWDATVINGHVLFPTFDPTPNASASHNVPNECVPASTGGGTPTPTPNVDLTGNDVICNAAGLGRAYDLWFECGLGEYSENDDIYTGVETYTIGGTTYVTFTESSFTEGETEEFPNVTGHVVTNWRQD</sequence>
<reference evidence="4 5" key="1">
    <citation type="submission" date="2020-08" db="EMBL/GenBank/DDBJ databases">
        <title>Acidobacteriota in marine sediments use diverse sulfur dissimilation pathways.</title>
        <authorList>
            <person name="Wasmund K."/>
        </authorList>
    </citation>
    <scope>NUCLEOTIDE SEQUENCE [LARGE SCALE GENOMIC DNA]</scope>
    <source>
        <strain evidence="4">MAG AM3-A</strain>
    </source>
</reference>